<sequence length="53" mass="5711">MTDLEVIEKAVAETVNIAAVAERCLSEETIARIAIDIYKATLAEKSVKDTGES</sequence>
<proteinExistence type="predicted"/>
<reference evidence="1" key="1">
    <citation type="journal article" date="2015" name="Nature">
        <title>Complex archaea that bridge the gap between prokaryotes and eukaryotes.</title>
        <authorList>
            <person name="Spang A."/>
            <person name="Saw J.H."/>
            <person name="Jorgensen S.L."/>
            <person name="Zaremba-Niedzwiedzka K."/>
            <person name="Martijn J."/>
            <person name="Lind A.E."/>
            <person name="van Eijk R."/>
            <person name="Schleper C."/>
            <person name="Guy L."/>
            <person name="Ettema T.J."/>
        </authorList>
    </citation>
    <scope>NUCLEOTIDE SEQUENCE</scope>
</reference>
<dbReference type="EMBL" id="LAZR01002135">
    <property type="protein sequence ID" value="KKN33994.1"/>
    <property type="molecule type" value="Genomic_DNA"/>
</dbReference>
<gene>
    <name evidence="1" type="ORF">LCGC14_0798070</name>
</gene>
<organism evidence="1">
    <name type="scientific">marine sediment metagenome</name>
    <dbReference type="NCBI Taxonomy" id="412755"/>
    <lineage>
        <taxon>unclassified sequences</taxon>
        <taxon>metagenomes</taxon>
        <taxon>ecological metagenomes</taxon>
    </lineage>
</organism>
<comment type="caution">
    <text evidence="1">The sequence shown here is derived from an EMBL/GenBank/DDBJ whole genome shotgun (WGS) entry which is preliminary data.</text>
</comment>
<accession>A0A0F9PUX3</accession>
<name>A0A0F9PUX3_9ZZZZ</name>
<dbReference type="AlphaFoldDB" id="A0A0F9PUX3"/>
<protein>
    <submittedName>
        <fullName evidence="1">Uncharacterized protein</fullName>
    </submittedName>
</protein>
<evidence type="ECO:0000313" key="1">
    <source>
        <dbReference type="EMBL" id="KKN33994.1"/>
    </source>
</evidence>